<comment type="similarity">
    <text evidence="1">Belongs to the NAD(P)-dependent epimerase/dehydratase family.</text>
</comment>
<gene>
    <name evidence="3" type="ORF">A3A79_01890</name>
</gene>
<dbReference type="Pfam" id="PF01370">
    <property type="entry name" value="Epimerase"/>
    <property type="match status" value="1"/>
</dbReference>
<sequence length="315" mass="34850">MKLSGRKILITGGAGFIGSHLSETLAKNNRVVVYDNFSSSVISSKDIPGVRFIRGDILDEKKLIRAMRGVDVVFHLAVACVRLSLSEVQHVHEVNSTGTLTTLLSATKSHVKRFIYISSSEVYGGTDKSKISENHPIKPTTVYGISKYQGELYTKLLPSIIIRPFNAYGPRSHFEGVYGEVIPRFVIRTLAGLPPIIFGDGKQTRDFTYVSDTVSGIIKAAQSDKLLGSVINIAYGREISIRRTASIISPLKPIHRAARPLDVHRLAADIRLAKKMIGYKPRIAIDEGLARYISWVKKTVPNPKKLLSKIPDTNW</sequence>
<feature type="domain" description="NAD-dependent epimerase/dehydratase" evidence="2">
    <location>
        <begin position="8"/>
        <end position="234"/>
    </location>
</feature>
<dbReference type="AlphaFoldDB" id="A0A1F6AHJ7"/>
<proteinExistence type="inferred from homology"/>
<dbReference type="PRINTS" id="PR01713">
    <property type="entry name" value="NUCEPIMERASE"/>
</dbReference>
<evidence type="ECO:0000313" key="3">
    <source>
        <dbReference type="EMBL" id="OGG23932.1"/>
    </source>
</evidence>
<name>A0A1F6AHJ7_9BACT</name>
<dbReference type="EMBL" id="MFJV01000001">
    <property type="protein sequence ID" value="OGG23932.1"/>
    <property type="molecule type" value="Genomic_DNA"/>
</dbReference>
<protein>
    <recommendedName>
        <fullName evidence="2">NAD-dependent epimerase/dehydratase domain-containing protein</fullName>
    </recommendedName>
</protein>
<organism evidence="3 4">
    <name type="scientific">Candidatus Gottesmanbacteria bacterium RIFCSPLOWO2_01_FULL_43_11b</name>
    <dbReference type="NCBI Taxonomy" id="1798392"/>
    <lineage>
        <taxon>Bacteria</taxon>
        <taxon>Candidatus Gottesmaniibacteriota</taxon>
    </lineage>
</organism>
<reference evidence="3 4" key="1">
    <citation type="journal article" date="2016" name="Nat. Commun.">
        <title>Thousands of microbial genomes shed light on interconnected biogeochemical processes in an aquifer system.</title>
        <authorList>
            <person name="Anantharaman K."/>
            <person name="Brown C.T."/>
            <person name="Hug L.A."/>
            <person name="Sharon I."/>
            <person name="Castelle C.J."/>
            <person name="Probst A.J."/>
            <person name="Thomas B.C."/>
            <person name="Singh A."/>
            <person name="Wilkins M.J."/>
            <person name="Karaoz U."/>
            <person name="Brodie E.L."/>
            <person name="Williams K.H."/>
            <person name="Hubbard S.S."/>
            <person name="Banfield J.F."/>
        </authorList>
    </citation>
    <scope>NUCLEOTIDE SEQUENCE [LARGE SCALE GENOMIC DNA]</scope>
</reference>
<dbReference type="STRING" id="1798392.A3A79_01890"/>
<dbReference type="InterPro" id="IPR001509">
    <property type="entry name" value="Epimerase_deHydtase"/>
</dbReference>
<dbReference type="Proteomes" id="UP000178759">
    <property type="component" value="Unassembled WGS sequence"/>
</dbReference>
<comment type="caution">
    <text evidence="3">The sequence shown here is derived from an EMBL/GenBank/DDBJ whole genome shotgun (WGS) entry which is preliminary data.</text>
</comment>
<dbReference type="InterPro" id="IPR036291">
    <property type="entry name" value="NAD(P)-bd_dom_sf"/>
</dbReference>
<dbReference type="Gene3D" id="3.40.50.720">
    <property type="entry name" value="NAD(P)-binding Rossmann-like Domain"/>
    <property type="match status" value="1"/>
</dbReference>
<dbReference type="SUPFAM" id="SSF51735">
    <property type="entry name" value="NAD(P)-binding Rossmann-fold domains"/>
    <property type="match status" value="1"/>
</dbReference>
<evidence type="ECO:0000256" key="1">
    <source>
        <dbReference type="ARBA" id="ARBA00007637"/>
    </source>
</evidence>
<accession>A0A1F6AHJ7</accession>
<evidence type="ECO:0000313" key="4">
    <source>
        <dbReference type="Proteomes" id="UP000178759"/>
    </source>
</evidence>
<evidence type="ECO:0000259" key="2">
    <source>
        <dbReference type="Pfam" id="PF01370"/>
    </source>
</evidence>
<dbReference type="PANTHER" id="PTHR43000">
    <property type="entry name" value="DTDP-D-GLUCOSE 4,6-DEHYDRATASE-RELATED"/>
    <property type="match status" value="1"/>
</dbReference>